<dbReference type="SFLD" id="SFLDG01129">
    <property type="entry name" value="C1.5:_HAD__Beta-PGM__Phosphata"/>
    <property type="match status" value="1"/>
</dbReference>
<dbReference type="Gene3D" id="1.10.150.240">
    <property type="entry name" value="Putative phosphatase, domain 2"/>
    <property type="match status" value="1"/>
</dbReference>
<dbReference type="Proteomes" id="UP000297598">
    <property type="component" value="Unassembled WGS sequence"/>
</dbReference>
<dbReference type="NCBIfam" id="TIGR02254">
    <property type="entry name" value="YjjG_YfnB"/>
    <property type="match status" value="1"/>
</dbReference>
<reference evidence="1 3" key="1">
    <citation type="submission" date="2018-06" db="EMBL/GenBank/DDBJ databases">
        <authorList>
            <consortium name="Pathogen Informatics"/>
            <person name="Doyle S."/>
        </authorList>
    </citation>
    <scope>NUCLEOTIDE SEQUENCE [LARGE SCALE GENOMIC DNA]</scope>
    <source>
        <strain evidence="1 3">NCTC13830</strain>
    </source>
</reference>
<dbReference type="RefSeq" id="WP_103297434.1">
    <property type="nucleotide sequence ID" value="NZ_JALCXZ010000001.1"/>
</dbReference>
<name>A0A380G005_9STAP</name>
<protein>
    <submittedName>
        <fullName evidence="1">HAD superfamily hydrolase</fullName>
        <ecNumber evidence="1">3.-.-.-</ecNumber>
    </submittedName>
    <submittedName>
        <fullName evidence="2">Noncanonical pyrimidine nucleotidase, YjjG family</fullName>
    </submittedName>
</protein>
<dbReference type="PANTHER" id="PTHR47478:SF1">
    <property type="entry name" value="PYRIMIDINE 5'-NUCLEOTIDASE YJJG"/>
    <property type="match status" value="1"/>
</dbReference>
<dbReference type="SFLD" id="SFLDG01135">
    <property type="entry name" value="C1.5.6:_HAD__Beta-PGM__Phospha"/>
    <property type="match status" value="1"/>
</dbReference>
<reference evidence="2 4" key="2">
    <citation type="submission" date="2019-04" db="EMBL/GenBank/DDBJ databases">
        <title>Genomic characterization of Staphylococcus petrasii strains.</title>
        <authorList>
            <person name="Vrbovska V."/>
            <person name="Kovarovic V."/>
            <person name="Maslanova I."/>
            <person name="Indrakova A."/>
            <person name="Petras P."/>
            <person name="Sedo O."/>
            <person name="Svec P."/>
            <person name="Fisarova L."/>
            <person name="Sedlacek I."/>
            <person name="Doskar J."/>
            <person name="Pantucek R."/>
        </authorList>
    </citation>
    <scope>NUCLEOTIDE SEQUENCE [LARGE SCALE GENOMIC DNA]</scope>
    <source>
        <strain evidence="2 4">P5404</strain>
    </source>
</reference>
<gene>
    <name evidence="1" type="primary">yfnB</name>
    <name evidence="2" type="ORF">BJR09_03465</name>
    <name evidence="1" type="ORF">NCTC13830_01877</name>
</gene>
<dbReference type="AlphaFoldDB" id="A0A380G005"/>
<dbReference type="SUPFAM" id="SSF56784">
    <property type="entry name" value="HAD-like"/>
    <property type="match status" value="1"/>
</dbReference>
<evidence type="ECO:0000313" key="2">
    <source>
        <dbReference type="EMBL" id="TGE18436.1"/>
    </source>
</evidence>
<organism evidence="1 3">
    <name type="scientific">Staphylococcus petrasii</name>
    <dbReference type="NCBI Taxonomy" id="1276936"/>
    <lineage>
        <taxon>Bacteria</taxon>
        <taxon>Bacillati</taxon>
        <taxon>Bacillota</taxon>
        <taxon>Bacilli</taxon>
        <taxon>Bacillales</taxon>
        <taxon>Staphylococcaceae</taxon>
        <taxon>Staphylococcus</taxon>
    </lineage>
</organism>
<evidence type="ECO:0000313" key="1">
    <source>
        <dbReference type="EMBL" id="SUM44474.1"/>
    </source>
</evidence>
<dbReference type="OrthoDB" id="9802350at2"/>
<dbReference type="Gene3D" id="3.40.50.1000">
    <property type="entry name" value="HAD superfamily/HAD-like"/>
    <property type="match status" value="1"/>
</dbReference>
<keyword evidence="4" id="KW-1185">Reference proteome</keyword>
<dbReference type="InterPro" id="IPR036412">
    <property type="entry name" value="HAD-like_sf"/>
</dbReference>
<dbReference type="SFLD" id="SFLDS00003">
    <property type="entry name" value="Haloacid_Dehalogenase"/>
    <property type="match status" value="1"/>
</dbReference>
<accession>A0A380G005</accession>
<dbReference type="InterPro" id="IPR011951">
    <property type="entry name" value="HAD-SF_hydro_IA_YjjG/PynA"/>
</dbReference>
<dbReference type="GO" id="GO:0008253">
    <property type="term" value="F:5'-nucleotidase activity"/>
    <property type="evidence" value="ECO:0007669"/>
    <property type="project" value="InterPro"/>
</dbReference>
<sequence>MRYNTILLDFDDTLVDFYDAEDKAFHNMAKFYNHYPTEKDFQFFKKVNQAHWEAFQKNELTKEEVLSHRFIEYFNHYGIEVDGKEADIRFRDELAKAPVKYFDLALETIDRLAQICDLYIVTNGVTDTQKRRIAQLDFKDVFAGVFISEETGYQKPMAEFFDHVYERIGKDKKEHSLIVGDSLTSDVLGGKNAGIATCWFNYRDKSNNSEIKPDYEIKNLSELVEIVEKEEA</sequence>
<dbReference type="NCBIfam" id="TIGR01549">
    <property type="entry name" value="HAD-SF-IA-v1"/>
    <property type="match status" value="1"/>
</dbReference>
<evidence type="ECO:0000313" key="4">
    <source>
        <dbReference type="Proteomes" id="UP000297598"/>
    </source>
</evidence>
<dbReference type="Proteomes" id="UP000254047">
    <property type="component" value="Unassembled WGS sequence"/>
</dbReference>
<dbReference type="EC" id="3.-.-.-" evidence="1"/>
<dbReference type="PANTHER" id="PTHR47478">
    <property type="match status" value="1"/>
</dbReference>
<proteinExistence type="predicted"/>
<dbReference type="InterPro" id="IPR023214">
    <property type="entry name" value="HAD_sf"/>
</dbReference>
<dbReference type="Pfam" id="PF00702">
    <property type="entry name" value="Hydrolase"/>
    <property type="match status" value="1"/>
</dbReference>
<dbReference type="InterPro" id="IPR023198">
    <property type="entry name" value="PGP-like_dom2"/>
</dbReference>
<dbReference type="InterPro" id="IPR006439">
    <property type="entry name" value="HAD-SF_hydro_IA"/>
</dbReference>
<dbReference type="EMBL" id="UHDO01000001">
    <property type="protein sequence ID" value="SUM44474.1"/>
    <property type="molecule type" value="Genomic_DNA"/>
</dbReference>
<keyword evidence="1" id="KW-0378">Hydrolase</keyword>
<dbReference type="InterPro" id="IPR052550">
    <property type="entry name" value="Pyrimidine_5'-ntase_YjjG"/>
</dbReference>
<dbReference type="EMBL" id="SRLS01000004">
    <property type="protein sequence ID" value="TGE18436.1"/>
    <property type="molecule type" value="Genomic_DNA"/>
</dbReference>
<evidence type="ECO:0000313" key="3">
    <source>
        <dbReference type="Proteomes" id="UP000254047"/>
    </source>
</evidence>